<feature type="transmembrane region" description="Helical" evidence="1">
    <location>
        <begin position="295"/>
        <end position="316"/>
    </location>
</feature>
<keyword evidence="1" id="KW-0812">Transmembrane</keyword>
<accession>A0ABQ6MH26</accession>
<feature type="transmembrane region" description="Helical" evidence="1">
    <location>
        <begin position="252"/>
        <end position="274"/>
    </location>
</feature>
<sequence length="471" mass="52597">MKPADLLMSTAKLIIAAGFKMKEQARQDMAEEDLGGGIFDQDVKDMRAFAAKVPLPQVYEPDEQRVLDELLALHEAPQPSLRKYKTGTKLYTCQLADTGSGVDVLGYFMGHVSEFFDEFLFHIIRNAMKHGAVQAKFTVKTHLVALTANEAGRIARSLVSIIMANATAVAAVDEHILTFPALGELDREYKWFRPMMEAIAAELMGQVAYGVKIFAKAAGTALLAVTNPAWLWYYVLGDHGLHFAYRIARRDFVFFVPAPAAASYAFAPIVRVIFKVLGDFTGTLAVRLPLLSGGSYFAWSLASSQASVFAATYLYIHFAPIPEGADKVAADTLWVGVTTLAAAWLVTWIFFVFHIAVPKYRHTLWSWTSGRQVVHDYFNKGKDDRAKFSIFSMNLLLWESDIGDEVKAWTAENWARWKEEKPAWFKPEKVPDRFIPAGDLEQLGFNRKRRGSAVGSVRESFREVGGGDEEE</sequence>
<feature type="transmembrane region" description="Helical" evidence="1">
    <location>
        <begin position="336"/>
        <end position="357"/>
    </location>
</feature>
<protein>
    <submittedName>
        <fullName evidence="2">Uncharacterized protein</fullName>
    </submittedName>
</protein>
<keyword evidence="3" id="KW-1185">Reference proteome</keyword>
<keyword evidence="1" id="KW-0472">Membrane</keyword>
<evidence type="ECO:0000256" key="1">
    <source>
        <dbReference type="SAM" id="Phobius"/>
    </source>
</evidence>
<dbReference type="EMBL" id="BRYB01000248">
    <property type="protein sequence ID" value="GMI26201.1"/>
    <property type="molecule type" value="Genomic_DNA"/>
</dbReference>
<dbReference type="Proteomes" id="UP001165060">
    <property type="component" value="Unassembled WGS sequence"/>
</dbReference>
<evidence type="ECO:0000313" key="2">
    <source>
        <dbReference type="EMBL" id="GMI26201.1"/>
    </source>
</evidence>
<name>A0ABQ6MH26_9STRA</name>
<reference evidence="2 3" key="1">
    <citation type="journal article" date="2023" name="Commun. Biol.">
        <title>Genome analysis of Parmales, the sister group of diatoms, reveals the evolutionary specialization of diatoms from phago-mixotrophs to photoautotrophs.</title>
        <authorList>
            <person name="Ban H."/>
            <person name="Sato S."/>
            <person name="Yoshikawa S."/>
            <person name="Yamada K."/>
            <person name="Nakamura Y."/>
            <person name="Ichinomiya M."/>
            <person name="Sato N."/>
            <person name="Blanc-Mathieu R."/>
            <person name="Endo H."/>
            <person name="Kuwata A."/>
            <person name="Ogata H."/>
        </authorList>
    </citation>
    <scope>NUCLEOTIDE SEQUENCE [LARGE SCALE GENOMIC DNA]</scope>
</reference>
<organism evidence="2 3">
    <name type="scientific">Tetraparma gracilis</name>
    <dbReference type="NCBI Taxonomy" id="2962635"/>
    <lineage>
        <taxon>Eukaryota</taxon>
        <taxon>Sar</taxon>
        <taxon>Stramenopiles</taxon>
        <taxon>Ochrophyta</taxon>
        <taxon>Bolidophyceae</taxon>
        <taxon>Parmales</taxon>
        <taxon>Triparmaceae</taxon>
        <taxon>Tetraparma</taxon>
    </lineage>
</organism>
<proteinExistence type="predicted"/>
<comment type="caution">
    <text evidence="2">The sequence shown here is derived from an EMBL/GenBank/DDBJ whole genome shotgun (WGS) entry which is preliminary data.</text>
</comment>
<keyword evidence="1" id="KW-1133">Transmembrane helix</keyword>
<gene>
    <name evidence="2" type="ORF">TeGR_g13326</name>
</gene>
<evidence type="ECO:0000313" key="3">
    <source>
        <dbReference type="Proteomes" id="UP001165060"/>
    </source>
</evidence>